<evidence type="ECO:0000256" key="3">
    <source>
        <dbReference type="ARBA" id="ARBA00022692"/>
    </source>
</evidence>
<evidence type="ECO:0000256" key="2">
    <source>
        <dbReference type="ARBA" id="ARBA00022452"/>
    </source>
</evidence>
<dbReference type="InterPro" id="IPR057556">
    <property type="entry name" value="TPR_Slam"/>
</dbReference>
<feature type="domain" description="Surface lipoprotein assembly modifier C-terminal" evidence="9">
    <location>
        <begin position="191"/>
        <end position="495"/>
    </location>
</feature>
<dbReference type="Pfam" id="PF04575">
    <property type="entry name" value="SlipAM"/>
    <property type="match status" value="1"/>
</dbReference>
<evidence type="ECO:0000256" key="5">
    <source>
        <dbReference type="ARBA" id="ARBA00023136"/>
    </source>
</evidence>
<keyword evidence="3" id="KW-0812">Transmembrane</keyword>
<comment type="similarity">
    <text evidence="7">Belongs to the Slam family.</text>
</comment>
<keyword evidence="6" id="KW-0998">Cell outer membrane</keyword>
<feature type="domain" description="Surface lipoprotein assembly modifier N-terminal TPR repeats region" evidence="10">
    <location>
        <begin position="71"/>
        <end position="162"/>
    </location>
</feature>
<dbReference type="InterPro" id="IPR007655">
    <property type="entry name" value="Slam_C"/>
</dbReference>
<keyword evidence="4 8" id="KW-0732">Signal</keyword>
<dbReference type="AlphaFoldDB" id="A0A6A9K661"/>
<gene>
    <name evidence="11" type="ORF">GNQ20_22045</name>
</gene>
<keyword evidence="2" id="KW-1134">Transmembrane beta strand</keyword>
<evidence type="ECO:0000256" key="1">
    <source>
        <dbReference type="ARBA" id="ARBA00004571"/>
    </source>
</evidence>
<sequence>MPRCPNLVWPWMLLAGSVLSPAWADDDDTRFLLDQSQRSVNQKSQAEQSLAAPPGTLLYEGQTYQVPDLLEALEPAIYIAINSNQWVQLPDFIARYRQLPGHRPALAAMAESLMARNRGDYPTALRRMLEAREEEPQDARIRLESARLLFEDNQDTQAGEAFSRLQGTGLPPYAEILVQQYRQALDIRSDWHGTAALGWGYNDNINQANGYRRCEWYVPVANLCAFERVMPEAIGSELLNYEASLQRRINLAGNHNLQVRPVSYGNYYSSTDTSSASRLHDYSNSLSVLQVGYQYLDARDSLSLTPYFEYYYRNRHGDYLAHGLQLEWRRSLNQRWQLGSSLDAKRYEYSSRGQLTGADYNQYQWDLFASFMPQPTTNLYAGVNLGRRRYALDQASSRDWAIRGGLYHAFAGEPGLYVNALGIYRNTRNEAFDAFLGARRHDQQQVYILGVGANGWKFAGLVPELRVRHSINRSNLDWAFGYRQTELSLMLRKDF</sequence>
<evidence type="ECO:0000256" key="8">
    <source>
        <dbReference type="SAM" id="SignalP"/>
    </source>
</evidence>
<dbReference type="GO" id="GO:0009279">
    <property type="term" value="C:cell outer membrane"/>
    <property type="evidence" value="ECO:0007669"/>
    <property type="project" value="UniProtKB-SubCell"/>
</dbReference>
<keyword evidence="5" id="KW-0472">Membrane</keyword>
<evidence type="ECO:0000259" key="10">
    <source>
        <dbReference type="Pfam" id="PF24575"/>
    </source>
</evidence>
<evidence type="ECO:0000256" key="6">
    <source>
        <dbReference type="ARBA" id="ARBA00023237"/>
    </source>
</evidence>
<evidence type="ECO:0000256" key="7">
    <source>
        <dbReference type="ARBA" id="ARBA00023609"/>
    </source>
</evidence>
<feature type="signal peptide" evidence="8">
    <location>
        <begin position="1"/>
        <end position="24"/>
    </location>
</feature>
<comment type="caution">
    <text evidence="11">The sequence shown here is derived from an EMBL/GenBank/DDBJ whole genome shotgun (WGS) entry which is preliminary data.</text>
</comment>
<dbReference type="EMBL" id="WOAJ01000010">
    <property type="protein sequence ID" value="MUI60492.1"/>
    <property type="molecule type" value="Genomic_DNA"/>
</dbReference>
<evidence type="ECO:0000259" key="9">
    <source>
        <dbReference type="Pfam" id="PF04575"/>
    </source>
</evidence>
<evidence type="ECO:0000256" key="4">
    <source>
        <dbReference type="ARBA" id="ARBA00022729"/>
    </source>
</evidence>
<organism evidence="11">
    <name type="scientific">Pseudomonas aeruginosa</name>
    <dbReference type="NCBI Taxonomy" id="287"/>
    <lineage>
        <taxon>Bacteria</taxon>
        <taxon>Pseudomonadati</taxon>
        <taxon>Pseudomonadota</taxon>
        <taxon>Gammaproteobacteria</taxon>
        <taxon>Pseudomonadales</taxon>
        <taxon>Pseudomonadaceae</taxon>
        <taxon>Pseudomonas</taxon>
    </lineage>
</organism>
<dbReference type="Pfam" id="PF24575">
    <property type="entry name" value="TPR_Slam"/>
    <property type="match status" value="1"/>
</dbReference>
<name>A0A6A9K661_PSEAI</name>
<comment type="subcellular location">
    <subcellularLocation>
        <location evidence="1">Cell outer membrane</location>
        <topology evidence="1">Multi-pass membrane protein</topology>
    </subcellularLocation>
</comment>
<evidence type="ECO:0000313" key="11">
    <source>
        <dbReference type="EMBL" id="MUI60492.1"/>
    </source>
</evidence>
<feature type="chain" id="PRO_5025587742" evidence="8">
    <location>
        <begin position="25"/>
        <end position="495"/>
    </location>
</feature>
<accession>A0A6A9K661</accession>
<reference evidence="11" key="1">
    <citation type="submission" date="2019-11" db="EMBL/GenBank/DDBJ databases">
        <title>Genomes of ocular Pseudomonas aeruginosa isolates.</title>
        <authorList>
            <person name="Khan M."/>
            <person name="Rice S.A."/>
            <person name="Willcox M.D.P."/>
            <person name="Stapleton F."/>
        </authorList>
    </citation>
    <scope>NUCLEOTIDE SEQUENCE</scope>
    <source>
        <strain evidence="11">PA206</strain>
    </source>
</reference>
<proteinExistence type="inferred from homology"/>
<protein>
    <submittedName>
        <fullName evidence="11">DUF560 domain-containing protein</fullName>
    </submittedName>
</protein>